<keyword evidence="1" id="KW-0732">Signal</keyword>
<evidence type="ECO:0000256" key="1">
    <source>
        <dbReference type="SAM" id="SignalP"/>
    </source>
</evidence>
<name>A0AAN8NDZ2_9PEZI</name>
<evidence type="ECO:0000313" key="3">
    <source>
        <dbReference type="Proteomes" id="UP001307849"/>
    </source>
</evidence>
<dbReference type="EMBL" id="JAVHJM010000004">
    <property type="protein sequence ID" value="KAK6514732.1"/>
    <property type="molecule type" value="Genomic_DNA"/>
</dbReference>
<organism evidence="2 3">
    <name type="scientific">Arthrobotrys conoides</name>
    <dbReference type="NCBI Taxonomy" id="74498"/>
    <lineage>
        <taxon>Eukaryota</taxon>
        <taxon>Fungi</taxon>
        <taxon>Dikarya</taxon>
        <taxon>Ascomycota</taxon>
        <taxon>Pezizomycotina</taxon>
        <taxon>Orbiliomycetes</taxon>
        <taxon>Orbiliales</taxon>
        <taxon>Orbiliaceae</taxon>
        <taxon>Arthrobotrys</taxon>
    </lineage>
</organism>
<sequence>MVAPSYLISLLAVLVSVSSSPIIDKEVSLFKRQQAPNAWRPYPVKRNTAYLLPQPLETHQQHVLEITTYYQASGRKNQFSEIALSPLDVDVATDRNLNIRIFGVEGAIDGQLQFSTQKNGVFKNKRKVTDAQAFQIYPGVTFGSATAVTRWRRVVIIIRYKVDTTAPKGGYYLVRFLGDDATKCKETRYDFPPASAAQHSRWISYISSHNEILSEEL</sequence>
<dbReference type="Proteomes" id="UP001307849">
    <property type="component" value="Unassembled WGS sequence"/>
</dbReference>
<feature type="chain" id="PRO_5043008479" evidence="1">
    <location>
        <begin position="20"/>
        <end position="217"/>
    </location>
</feature>
<keyword evidence="3" id="KW-1185">Reference proteome</keyword>
<feature type="non-terminal residue" evidence="2">
    <location>
        <position position="217"/>
    </location>
</feature>
<reference evidence="2 3" key="1">
    <citation type="submission" date="2019-10" db="EMBL/GenBank/DDBJ databases">
        <authorList>
            <person name="Palmer J.M."/>
        </authorList>
    </citation>
    <scope>NUCLEOTIDE SEQUENCE [LARGE SCALE GENOMIC DNA]</scope>
    <source>
        <strain evidence="2 3">TWF506</strain>
    </source>
</reference>
<accession>A0AAN8NDZ2</accession>
<comment type="caution">
    <text evidence="2">The sequence shown here is derived from an EMBL/GenBank/DDBJ whole genome shotgun (WGS) entry which is preliminary data.</text>
</comment>
<proteinExistence type="predicted"/>
<evidence type="ECO:0000313" key="2">
    <source>
        <dbReference type="EMBL" id="KAK6514732.1"/>
    </source>
</evidence>
<protein>
    <submittedName>
        <fullName evidence="2">Uncharacterized protein</fullName>
    </submittedName>
</protein>
<gene>
    <name evidence="2" type="ORF">TWF506_007099</name>
</gene>
<feature type="signal peptide" evidence="1">
    <location>
        <begin position="1"/>
        <end position="19"/>
    </location>
</feature>
<dbReference type="AlphaFoldDB" id="A0AAN8NDZ2"/>